<feature type="disulfide bond" evidence="14">
    <location>
        <begin position="214"/>
        <end position="236"/>
    </location>
</feature>
<dbReference type="AlphaFoldDB" id="A0A8K0GBH4"/>
<keyword evidence="5 15" id="KW-0732">Signal</keyword>
<dbReference type="InterPro" id="IPR011160">
    <property type="entry name" value="Sphingomy_PDE"/>
</dbReference>
<organism evidence="17 18">
    <name type="scientific">Ignelater luminosus</name>
    <name type="common">Cucubano</name>
    <name type="synonym">Pyrophorus luminosus</name>
    <dbReference type="NCBI Taxonomy" id="2038154"/>
    <lineage>
        <taxon>Eukaryota</taxon>
        <taxon>Metazoa</taxon>
        <taxon>Ecdysozoa</taxon>
        <taxon>Arthropoda</taxon>
        <taxon>Hexapoda</taxon>
        <taxon>Insecta</taxon>
        <taxon>Pterygota</taxon>
        <taxon>Neoptera</taxon>
        <taxon>Endopterygota</taxon>
        <taxon>Coleoptera</taxon>
        <taxon>Polyphaga</taxon>
        <taxon>Elateriformia</taxon>
        <taxon>Elateroidea</taxon>
        <taxon>Elateridae</taxon>
        <taxon>Agrypninae</taxon>
        <taxon>Pyrophorini</taxon>
        <taxon>Ignelater</taxon>
    </lineage>
</organism>
<evidence type="ECO:0000256" key="7">
    <source>
        <dbReference type="ARBA" id="ARBA00022833"/>
    </source>
</evidence>
<gene>
    <name evidence="17" type="ORF">ILUMI_12758</name>
</gene>
<dbReference type="InterPro" id="IPR041805">
    <property type="entry name" value="ASMase/PPN1_MPP"/>
</dbReference>
<comment type="cofactor">
    <cofactor evidence="13">
        <name>Zn(2+)</name>
        <dbReference type="ChEBI" id="CHEBI:29105"/>
    </cofactor>
    <text evidence="13">Binds 2 Zn(2+) ions per subunit.</text>
</comment>
<evidence type="ECO:0000256" key="12">
    <source>
        <dbReference type="PIRNR" id="PIRNR000948"/>
    </source>
</evidence>
<dbReference type="GO" id="GO:0005615">
    <property type="term" value="C:extracellular space"/>
    <property type="evidence" value="ECO:0007669"/>
    <property type="project" value="TreeGrafter"/>
</dbReference>
<evidence type="ECO:0000256" key="5">
    <source>
        <dbReference type="ARBA" id="ARBA00022729"/>
    </source>
</evidence>
<evidence type="ECO:0000256" key="4">
    <source>
        <dbReference type="ARBA" id="ARBA00022723"/>
    </source>
</evidence>
<feature type="binding site" evidence="13">
    <location>
        <position position="193"/>
    </location>
    <ligand>
        <name>Zn(2+)</name>
        <dbReference type="ChEBI" id="CHEBI:29105"/>
        <label>1</label>
    </ligand>
</feature>
<feature type="chain" id="PRO_5035447171" description="Sphingomyelin phosphodiesterase" evidence="15">
    <location>
        <begin position="22"/>
        <end position="608"/>
    </location>
</feature>
<dbReference type="PROSITE" id="PS50015">
    <property type="entry name" value="SAP_B"/>
    <property type="match status" value="1"/>
</dbReference>
<dbReference type="PIRSF" id="PIRSF000948">
    <property type="entry name" value="Sphingomy_PDE"/>
    <property type="match status" value="1"/>
</dbReference>
<feature type="disulfide bond" evidence="14">
    <location>
        <begin position="573"/>
        <end position="577"/>
    </location>
</feature>
<dbReference type="Gene3D" id="3.60.21.10">
    <property type="match status" value="1"/>
</dbReference>
<comment type="catalytic activity">
    <reaction evidence="11">
        <text>a sphingomyelin + H2O = phosphocholine + an N-acylsphing-4-enine + H(+)</text>
        <dbReference type="Rhea" id="RHEA:19253"/>
        <dbReference type="ChEBI" id="CHEBI:15377"/>
        <dbReference type="ChEBI" id="CHEBI:15378"/>
        <dbReference type="ChEBI" id="CHEBI:17636"/>
        <dbReference type="ChEBI" id="CHEBI:52639"/>
        <dbReference type="ChEBI" id="CHEBI:295975"/>
        <dbReference type="EC" id="3.1.4.12"/>
    </reaction>
    <physiologicalReaction direction="left-to-right" evidence="11">
        <dbReference type="Rhea" id="RHEA:19254"/>
    </physiologicalReaction>
</comment>
<comment type="similarity">
    <text evidence="2 12">Belongs to the acid sphingomyelinase family.</text>
</comment>
<feature type="disulfide bond" evidence="14">
    <location>
        <begin position="373"/>
        <end position="421"/>
    </location>
</feature>
<feature type="binding site" evidence="13">
    <location>
        <position position="265"/>
    </location>
    <ligand>
        <name>Zn(2+)</name>
        <dbReference type="ChEBI" id="CHEBI:29105"/>
        <label>1</label>
    </ligand>
</feature>
<dbReference type="GO" id="GO:0046872">
    <property type="term" value="F:metal ion binding"/>
    <property type="evidence" value="ECO:0007669"/>
    <property type="project" value="UniProtKB-KW"/>
</dbReference>
<dbReference type="EMBL" id="VTPC01008013">
    <property type="protein sequence ID" value="KAF2893414.1"/>
    <property type="molecule type" value="Genomic_DNA"/>
</dbReference>
<keyword evidence="8 14" id="KW-1015">Disulfide bond</keyword>
<dbReference type="InterPro" id="IPR045473">
    <property type="entry name" value="ASM_C"/>
</dbReference>
<dbReference type="CDD" id="cd00842">
    <property type="entry name" value="MPP_ASMase"/>
    <property type="match status" value="1"/>
</dbReference>
<dbReference type="GO" id="GO:0016798">
    <property type="term" value="F:hydrolase activity, acting on glycosyl bonds"/>
    <property type="evidence" value="ECO:0007669"/>
    <property type="project" value="UniProtKB-KW"/>
</dbReference>
<evidence type="ECO:0000256" key="11">
    <source>
        <dbReference type="ARBA" id="ARBA00047268"/>
    </source>
</evidence>
<dbReference type="InterPro" id="IPR011001">
    <property type="entry name" value="Saposin-like"/>
</dbReference>
<feature type="disulfide bond" evidence="14">
    <location>
        <begin position="107"/>
        <end position="118"/>
    </location>
</feature>
<feature type="binding site" evidence="13">
    <location>
        <position position="195"/>
    </location>
    <ligand>
        <name>Zn(2+)</name>
        <dbReference type="ChEBI" id="CHEBI:29105"/>
        <label>1</label>
    </ligand>
</feature>
<keyword evidence="6 12" id="KW-0378">Hydrolase</keyword>
<evidence type="ECO:0000256" key="15">
    <source>
        <dbReference type="SAM" id="SignalP"/>
    </source>
</evidence>
<evidence type="ECO:0000313" key="18">
    <source>
        <dbReference type="Proteomes" id="UP000801492"/>
    </source>
</evidence>
<keyword evidence="3" id="KW-0964">Secreted</keyword>
<evidence type="ECO:0000259" key="16">
    <source>
        <dbReference type="PROSITE" id="PS50015"/>
    </source>
</evidence>
<evidence type="ECO:0000256" key="3">
    <source>
        <dbReference type="ARBA" id="ARBA00022525"/>
    </source>
</evidence>
<sequence>MWSCLFKFILLTSIGSSIIHGVEEVVPDTLENSIKQGLEGYLNNEKSPAELNQTIRDLQRLNLFRTKDKSLSKASCTACKAGLDVLINARRKGVEKEKFLDVLTKLCAWLKLESEPVCHATVALHIDSLAYIVDNKKDLTSKRVCSIILQEHGCEDPDRKNWTIDIPASKEKPLYVRKECSKSKSLKILQLTDIHYDPGYEAGSNGACQSAVCCQNGSKPSQPENAAGYWSDYRFCDTPWYMITNSIDHILTHHTDLNYIYFTGDILYHKVWDTSIPGNTQIIRDVLQEFKKLFGTTPIYPTLGNHESHPVNLFSTEGVDEPQLSTQWLYDLAAEEWKTWLPIETRETILKGGFYTTLIKPGFRIISLNSNVCYTYNWWLLYDDVDPYGQLQWLVKVLLDAEENNEVVHIISHVPNGDDNCLHNWSREYSKIINRFAHMIAAQFTGHTHHDETLIFFNISNPSQAINVAYNGGSLTTWAHVNPNYKIYEIDSESAEVLDYETWIFNVTDANLSPNISPNWYKLYSFKDAYGVDNLCPHELARLTERMAKTPSLTQLYFRYKYKEADTMLARGCNNQCEIDNLCRMVISYSECTQQCETLKEIYNFARH</sequence>
<reference evidence="17" key="1">
    <citation type="submission" date="2019-08" db="EMBL/GenBank/DDBJ databases">
        <title>The genome of the North American firefly Photinus pyralis.</title>
        <authorList>
            <consortium name="Photinus pyralis genome working group"/>
            <person name="Fallon T.R."/>
            <person name="Sander Lower S.E."/>
            <person name="Weng J.-K."/>
        </authorList>
    </citation>
    <scope>NUCLEOTIDE SEQUENCE</scope>
    <source>
        <strain evidence="17">TRF0915ILg1</strain>
        <tissue evidence="17">Whole body</tissue>
    </source>
</reference>
<feature type="domain" description="Saposin B-type" evidence="16">
    <location>
        <begin position="72"/>
        <end position="158"/>
    </location>
</feature>
<comment type="function">
    <text evidence="12">Converts sphingomyelin to ceramide.</text>
</comment>
<keyword evidence="10 12" id="KW-0326">Glycosidase</keyword>
<evidence type="ECO:0000256" key="10">
    <source>
        <dbReference type="ARBA" id="ARBA00023295"/>
    </source>
</evidence>
<evidence type="ECO:0000256" key="13">
    <source>
        <dbReference type="PIRSR" id="PIRSR000948-1"/>
    </source>
</evidence>
<dbReference type="GO" id="GO:0005764">
    <property type="term" value="C:lysosome"/>
    <property type="evidence" value="ECO:0007669"/>
    <property type="project" value="TreeGrafter"/>
</dbReference>
<dbReference type="PANTHER" id="PTHR10340:SF29">
    <property type="entry name" value="SPHINGOMYELIN PHOSPHODIESTERASE"/>
    <property type="match status" value="1"/>
</dbReference>
<dbReference type="GO" id="GO:0006685">
    <property type="term" value="P:sphingomyelin catabolic process"/>
    <property type="evidence" value="ECO:0007669"/>
    <property type="project" value="UniProtKB-UniRule"/>
</dbReference>
<dbReference type="EC" id="3.1.4.12" evidence="12"/>
<keyword evidence="4 13" id="KW-0479">Metal-binding</keyword>
<feature type="disulfide bond" evidence="14">
    <location>
        <begin position="208"/>
        <end position="213"/>
    </location>
</feature>
<dbReference type="SUPFAM" id="SSF56300">
    <property type="entry name" value="Metallo-dependent phosphatases"/>
    <property type="match status" value="1"/>
</dbReference>
<protein>
    <recommendedName>
        <fullName evidence="12">Sphingomyelin phosphodiesterase</fullName>
        <ecNumber evidence="12">3.1.4.12</ecNumber>
    </recommendedName>
</protein>
<evidence type="ECO:0000256" key="2">
    <source>
        <dbReference type="ARBA" id="ARBA00008234"/>
    </source>
</evidence>
<dbReference type="Proteomes" id="UP000801492">
    <property type="component" value="Unassembled WGS sequence"/>
</dbReference>
<dbReference type="SUPFAM" id="SSF47862">
    <property type="entry name" value="Saposin"/>
    <property type="match status" value="1"/>
</dbReference>
<comment type="caution">
    <text evidence="17">The sequence shown here is derived from an EMBL/GenBank/DDBJ whole genome shotgun (WGS) entry which is preliminary data.</text>
</comment>
<keyword evidence="18" id="KW-1185">Reference proteome</keyword>
<dbReference type="InterPro" id="IPR008139">
    <property type="entry name" value="SaposinB_dom"/>
</dbReference>
<keyword evidence="7 13" id="KW-0862">Zinc</keyword>
<feature type="binding site" evidence="13">
    <location>
        <position position="265"/>
    </location>
    <ligand>
        <name>Zn(2+)</name>
        <dbReference type="ChEBI" id="CHEBI:29105"/>
        <label>2</label>
    </ligand>
</feature>
<dbReference type="PANTHER" id="PTHR10340">
    <property type="entry name" value="SPHINGOMYELIN PHOSPHODIESTERASE"/>
    <property type="match status" value="1"/>
</dbReference>
<feature type="binding site" evidence="13">
    <location>
        <position position="447"/>
    </location>
    <ligand>
        <name>Zn(2+)</name>
        <dbReference type="ChEBI" id="CHEBI:29105"/>
        <label>2</label>
    </ligand>
</feature>
<feature type="binding site" evidence="13">
    <location>
        <position position="305"/>
    </location>
    <ligand>
        <name>Zn(2+)</name>
        <dbReference type="ChEBI" id="CHEBI:29105"/>
        <label>2</label>
    </ligand>
</feature>
<evidence type="ECO:0000256" key="8">
    <source>
        <dbReference type="ARBA" id="ARBA00023157"/>
    </source>
</evidence>
<dbReference type="Pfam" id="PF19272">
    <property type="entry name" value="ASMase_C"/>
    <property type="match status" value="1"/>
</dbReference>
<dbReference type="InterPro" id="IPR029052">
    <property type="entry name" value="Metallo-depent_PP-like"/>
</dbReference>
<keyword evidence="9" id="KW-0325">Glycoprotein</keyword>
<dbReference type="InterPro" id="IPR004843">
    <property type="entry name" value="Calcineurin-like_PHP"/>
</dbReference>
<evidence type="ECO:0000256" key="14">
    <source>
        <dbReference type="PIRSR" id="PIRSR000948-2"/>
    </source>
</evidence>
<dbReference type="GO" id="GO:0046513">
    <property type="term" value="P:ceramide biosynthetic process"/>
    <property type="evidence" value="ECO:0007669"/>
    <property type="project" value="TreeGrafter"/>
</dbReference>
<evidence type="ECO:0000256" key="6">
    <source>
        <dbReference type="ARBA" id="ARBA00022801"/>
    </source>
</evidence>
<feature type="binding site" evidence="13">
    <location>
        <position position="413"/>
    </location>
    <ligand>
        <name>Zn(2+)</name>
        <dbReference type="ChEBI" id="CHEBI:29105"/>
        <label>2</label>
    </ligand>
</feature>
<feature type="binding site" evidence="13">
    <location>
        <position position="449"/>
    </location>
    <ligand>
        <name>Zn(2+)</name>
        <dbReference type="ChEBI" id="CHEBI:29105"/>
        <label>1</label>
    </ligand>
</feature>
<accession>A0A8K0GBH4</accession>
<evidence type="ECO:0000313" key="17">
    <source>
        <dbReference type="EMBL" id="KAF2893414.1"/>
    </source>
</evidence>
<dbReference type="Pfam" id="PF00149">
    <property type="entry name" value="Metallophos"/>
    <property type="match status" value="1"/>
</dbReference>
<dbReference type="OrthoDB" id="282973at2759"/>
<dbReference type="GO" id="GO:0016020">
    <property type="term" value="C:membrane"/>
    <property type="evidence" value="ECO:0007669"/>
    <property type="project" value="GOC"/>
</dbReference>
<feature type="signal peptide" evidence="15">
    <location>
        <begin position="1"/>
        <end position="21"/>
    </location>
</feature>
<evidence type="ECO:0000256" key="1">
    <source>
        <dbReference type="ARBA" id="ARBA00004613"/>
    </source>
</evidence>
<name>A0A8K0GBH4_IGNLU</name>
<dbReference type="GO" id="GO:0061750">
    <property type="term" value="F:acid sphingomyelin phosphodiesterase activity"/>
    <property type="evidence" value="ECO:0007669"/>
    <property type="project" value="TreeGrafter"/>
</dbReference>
<evidence type="ECO:0000256" key="9">
    <source>
        <dbReference type="ARBA" id="ARBA00023180"/>
    </source>
</evidence>
<comment type="subcellular location">
    <subcellularLocation>
        <location evidence="1">Secreted</location>
    </subcellularLocation>
</comment>
<proteinExistence type="inferred from homology"/>